<evidence type="ECO:0000256" key="4">
    <source>
        <dbReference type="ARBA" id="ARBA00022448"/>
    </source>
</evidence>
<comment type="caution">
    <text evidence="12">The sequence shown here is derived from an EMBL/GenBank/DDBJ whole genome shotgun (WGS) entry which is preliminary data.</text>
</comment>
<dbReference type="InterPro" id="IPR006822">
    <property type="entry name" value="Coatomer_esu"/>
</dbReference>
<dbReference type="PANTHER" id="PTHR10805:SF0">
    <property type="entry name" value="COATOMER SUBUNIT EPSILON"/>
    <property type="match status" value="1"/>
</dbReference>
<dbReference type="PANTHER" id="PTHR10805">
    <property type="entry name" value="COATOMER SUBUNIT EPSILON"/>
    <property type="match status" value="1"/>
</dbReference>
<dbReference type="GO" id="GO:0000139">
    <property type="term" value="C:Golgi membrane"/>
    <property type="evidence" value="ECO:0007669"/>
    <property type="project" value="UniProtKB-SubCell"/>
</dbReference>
<sequence length="309" mass="33853">MDSDALFLVKQLFWQGEPKACINEATSVDISDQTDPESLSRALYAARAHLALPSRDISSALSVLEPALTADEPAASVRAVKSFAEYLQAEDKASKVEELRDLVLEYDAEEVNDETREEERIVRSMAGTVFILEKEVEEAVTTLSEGCGKTDLECTALLVQLLLSIHRRDVAQTIYQNAKSFGEDSLLMQIMEAWIGMKTGGRPLNQSYYLYEELYQLPSGRTPTVLASHAAAHLLLGHVDEAKADILEAQQTENGKNDAAVLSVGATLGMPGCFEQLKSVDPSHPSVSEWEAKSREFDEAAAKFKPVSA</sequence>
<accession>A0A8K0NPJ2</accession>
<keyword evidence="9 11" id="KW-0472">Membrane</keyword>
<keyword evidence="5 11" id="KW-0963">Cytoplasm</keyword>
<protein>
    <recommendedName>
        <fullName evidence="11">Coatomer subunit epsilon</fullName>
    </recommendedName>
</protein>
<comment type="function">
    <text evidence="11">The coatomer is a cytosolic protein complex that binds to dilysine motifs and reversibly associates with Golgi non-clathrin-coated vesicles, which further mediate biosynthetic protein transport from the ER, via the Golgi up to the trans Golgi network. The coatomer complex is required for budding from Golgi membranes, and is essential for the retrograde Golgi-to-ER transport of dilysine-tagged proteins.</text>
</comment>
<dbReference type="GO" id="GO:0006888">
    <property type="term" value="P:endoplasmic reticulum to Golgi vesicle-mediated transport"/>
    <property type="evidence" value="ECO:0007669"/>
    <property type="project" value="TreeGrafter"/>
</dbReference>
<name>A0A8K0NPJ2_9TREE</name>
<evidence type="ECO:0000313" key="13">
    <source>
        <dbReference type="Proteomes" id="UP000812966"/>
    </source>
</evidence>
<dbReference type="Proteomes" id="UP000812966">
    <property type="component" value="Unassembled WGS sequence"/>
</dbReference>
<dbReference type="InterPro" id="IPR011990">
    <property type="entry name" value="TPR-like_helical_dom_sf"/>
</dbReference>
<evidence type="ECO:0000256" key="1">
    <source>
        <dbReference type="ARBA" id="ARBA00004255"/>
    </source>
</evidence>
<keyword evidence="10 11" id="KW-0968">Cytoplasmic vesicle</keyword>
<keyword evidence="7 11" id="KW-0653">Protein transport</keyword>
<evidence type="ECO:0000256" key="5">
    <source>
        <dbReference type="ARBA" id="ARBA00022490"/>
    </source>
</evidence>
<dbReference type="Gene3D" id="1.25.40.10">
    <property type="entry name" value="Tetratricopeptide repeat domain"/>
    <property type="match status" value="1"/>
</dbReference>
<keyword evidence="13" id="KW-1185">Reference proteome</keyword>
<keyword evidence="6 11" id="KW-0931">ER-Golgi transport</keyword>
<dbReference type="EMBL" id="JABELV010000029">
    <property type="protein sequence ID" value="KAG7562593.1"/>
    <property type="molecule type" value="Genomic_DNA"/>
</dbReference>
<gene>
    <name evidence="12" type="ORF">FFLO_01966</name>
</gene>
<dbReference type="PIRSF" id="PIRSF016478">
    <property type="entry name" value="Coatomer_esu"/>
    <property type="match status" value="1"/>
</dbReference>
<evidence type="ECO:0000256" key="11">
    <source>
        <dbReference type="PIRNR" id="PIRNR016478"/>
    </source>
</evidence>
<evidence type="ECO:0000256" key="7">
    <source>
        <dbReference type="ARBA" id="ARBA00022927"/>
    </source>
</evidence>
<reference evidence="12" key="1">
    <citation type="submission" date="2020-04" db="EMBL/GenBank/DDBJ databases">
        <title>Analysis of mating type loci in Filobasidium floriforme.</title>
        <authorList>
            <person name="Nowrousian M."/>
        </authorList>
    </citation>
    <scope>NUCLEOTIDE SEQUENCE</scope>
    <source>
        <strain evidence="12">CBS 6242</strain>
    </source>
</reference>
<dbReference type="GO" id="GO:0006891">
    <property type="term" value="P:intra-Golgi vesicle-mediated transport"/>
    <property type="evidence" value="ECO:0007669"/>
    <property type="project" value="TreeGrafter"/>
</dbReference>
<organism evidence="12 13">
    <name type="scientific">Filobasidium floriforme</name>
    <dbReference type="NCBI Taxonomy" id="5210"/>
    <lineage>
        <taxon>Eukaryota</taxon>
        <taxon>Fungi</taxon>
        <taxon>Dikarya</taxon>
        <taxon>Basidiomycota</taxon>
        <taxon>Agaricomycotina</taxon>
        <taxon>Tremellomycetes</taxon>
        <taxon>Filobasidiales</taxon>
        <taxon>Filobasidiaceae</taxon>
        <taxon>Filobasidium</taxon>
    </lineage>
</organism>
<dbReference type="GO" id="GO:0006890">
    <property type="term" value="P:retrograde vesicle-mediated transport, Golgi to endoplasmic reticulum"/>
    <property type="evidence" value="ECO:0007669"/>
    <property type="project" value="UniProtKB-UniRule"/>
</dbReference>
<dbReference type="Pfam" id="PF04733">
    <property type="entry name" value="Coatomer_E"/>
    <property type="match status" value="1"/>
</dbReference>
<evidence type="ECO:0000256" key="9">
    <source>
        <dbReference type="ARBA" id="ARBA00023136"/>
    </source>
</evidence>
<proteinExistence type="inferred from homology"/>
<dbReference type="GO" id="GO:0030126">
    <property type="term" value="C:COPI vesicle coat"/>
    <property type="evidence" value="ECO:0007669"/>
    <property type="project" value="TreeGrafter"/>
</dbReference>
<evidence type="ECO:0000256" key="10">
    <source>
        <dbReference type="ARBA" id="ARBA00023329"/>
    </source>
</evidence>
<comment type="subcellular location">
    <subcellularLocation>
        <location evidence="2">Cytoplasmic vesicle</location>
        <location evidence="2">COPI-coated vesicle membrane</location>
        <topology evidence="2">Peripheral membrane protein</topology>
        <orientation evidence="2">Cytoplasmic side</orientation>
    </subcellularLocation>
    <subcellularLocation>
        <location evidence="1">Golgi apparatus membrane</location>
        <topology evidence="1">Peripheral membrane protein</topology>
        <orientation evidence="1">Cytoplasmic side</orientation>
    </subcellularLocation>
</comment>
<keyword evidence="4 11" id="KW-0813">Transport</keyword>
<dbReference type="GO" id="GO:0005198">
    <property type="term" value="F:structural molecule activity"/>
    <property type="evidence" value="ECO:0007669"/>
    <property type="project" value="UniProtKB-UniRule"/>
</dbReference>
<evidence type="ECO:0000256" key="6">
    <source>
        <dbReference type="ARBA" id="ARBA00022892"/>
    </source>
</evidence>
<dbReference type="AlphaFoldDB" id="A0A8K0NPJ2"/>
<evidence type="ECO:0000256" key="8">
    <source>
        <dbReference type="ARBA" id="ARBA00023034"/>
    </source>
</evidence>
<evidence type="ECO:0000256" key="2">
    <source>
        <dbReference type="ARBA" id="ARBA00004347"/>
    </source>
</evidence>
<evidence type="ECO:0000256" key="3">
    <source>
        <dbReference type="ARBA" id="ARBA00008827"/>
    </source>
</evidence>
<keyword evidence="8 11" id="KW-0333">Golgi apparatus</keyword>
<comment type="similarity">
    <text evidence="3 11">Belongs to the COPE family.</text>
</comment>
<evidence type="ECO:0000313" key="12">
    <source>
        <dbReference type="EMBL" id="KAG7562593.1"/>
    </source>
</evidence>
<dbReference type="GO" id="GO:0015031">
    <property type="term" value="P:protein transport"/>
    <property type="evidence" value="ECO:0007669"/>
    <property type="project" value="UniProtKB-UniRule"/>
</dbReference>